<proteinExistence type="predicted"/>
<protein>
    <recommendedName>
        <fullName evidence="1">DUF4283 domain-containing protein</fullName>
    </recommendedName>
</protein>
<dbReference type="Pfam" id="PF14111">
    <property type="entry name" value="DUF4283"/>
    <property type="match status" value="1"/>
</dbReference>
<feature type="domain" description="DUF4283" evidence="1">
    <location>
        <begin position="24"/>
        <end position="91"/>
    </location>
</feature>
<gene>
    <name evidence="2" type="ORF">LIER_35279</name>
</gene>
<sequence>MDHDRAVASRTYLNRTLHGLIRDDEFFSIERVQEYVEHCWLLRGEVNVERRGSIYLFHFSIEEDLDDVVLGSPLNINGALLVLQHWTRNLVFKNFDIAHISL</sequence>
<dbReference type="AlphaFoldDB" id="A0AAV3NSJ3"/>
<organism evidence="2 3">
    <name type="scientific">Lithospermum erythrorhizon</name>
    <name type="common">Purple gromwell</name>
    <name type="synonym">Lithospermum officinale var. erythrorhizon</name>
    <dbReference type="NCBI Taxonomy" id="34254"/>
    <lineage>
        <taxon>Eukaryota</taxon>
        <taxon>Viridiplantae</taxon>
        <taxon>Streptophyta</taxon>
        <taxon>Embryophyta</taxon>
        <taxon>Tracheophyta</taxon>
        <taxon>Spermatophyta</taxon>
        <taxon>Magnoliopsida</taxon>
        <taxon>eudicotyledons</taxon>
        <taxon>Gunneridae</taxon>
        <taxon>Pentapetalae</taxon>
        <taxon>asterids</taxon>
        <taxon>lamiids</taxon>
        <taxon>Boraginales</taxon>
        <taxon>Boraginaceae</taxon>
        <taxon>Boraginoideae</taxon>
        <taxon>Lithospermeae</taxon>
        <taxon>Lithospermum</taxon>
    </lineage>
</organism>
<reference evidence="2 3" key="1">
    <citation type="submission" date="2024-01" db="EMBL/GenBank/DDBJ databases">
        <title>The complete chloroplast genome sequence of Lithospermum erythrorhizon: insights into the phylogenetic relationship among Boraginaceae species and the maternal lineages of purple gromwells.</title>
        <authorList>
            <person name="Okada T."/>
            <person name="Watanabe K."/>
        </authorList>
    </citation>
    <scope>NUCLEOTIDE SEQUENCE [LARGE SCALE GENOMIC DNA]</scope>
</reference>
<evidence type="ECO:0000313" key="3">
    <source>
        <dbReference type="Proteomes" id="UP001454036"/>
    </source>
</evidence>
<evidence type="ECO:0000259" key="1">
    <source>
        <dbReference type="Pfam" id="PF14111"/>
    </source>
</evidence>
<comment type="caution">
    <text evidence="2">The sequence shown here is derived from an EMBL/GenBank/DDBJ whole genome shotgun (WGS) entry which is preliminary data.</text>
</comment>
<name>A0AAV3NSJ3_LITER</name>
<evidence type="ECO:0000313" key="2">
    <source>
        <dbReference type="EMBL" id="GAA0140733.1"/>
    </source>
</evidence>
<dbReference type="EMBL" id="BAABME010015350">
    <property type="protein sequence ID" value="GAA0140733.1"/>
    <property type="molecule type" value="Genomic_DNA"/>
</dbReference>
<dbReference type="Proteomes" id="UP001454036">
    <property type="component" value="Unassembled WGS sequence"/>
</dbReference>
<keyword evidence="3" id="KW-1185">Reference proteome</keyword>
<accession>A0AAV3NSJ3</accession>
<dbReference type="InterPro" id="IPR025558">
    <property type="entry name" value="DUF4283"/>
</dbReference>